<keyword evidence="7 14" id="KW-0963">Cytoplasm</keyword>
<sequence length="253" mass="28205">MVLGNIHSIESFGTVDGPGIRFVVFTQGCPLRCKYCHNVDTRAIGTGKQISVDEIIHELKDYLPFIQSSGGGITVSGGEALLQMPFLIELFKACKSIGVHTALDTSGCCYVDAPFFHKQFDELAKYTDLVLLDIKEINSERHKWLTGQPNEHILAFANVLSKKQIPVWIRHVLVPTVTDSEEDLSALGAFINTLNNVERVEILPYHQMGVYKWEAMGLDYPLKGIESPTDAEVKRAAQLIQQNIREPIVTIPQ</sequence>
<dbReference type="PIRSF" id="PIRSF000371">
    <property type="entry name" value="PFL_act_enz"/>
    <property type="match status" value="1"/>
</dbReference>
<evidence type="ECO:0000256" key="12">
    <source>
        <dbReference type="ARBA" id="ARBA00023014"/>
    </source>
</evidence>
<evidence type="ECO:0000256" key="6">
    <source>
        <dbReference type="ARBA" id="ARBA00022485"/>
    </source>
</evidence>
<evidence type="ECO:0000256" key="13">
    <source>
        <dbReference type="ARBA" id="ARBA00047533"/>
    </source>
</evidence>
<dbReference type="InterPro" id="IPR001989">
    <property type="entry name" value="Radical_activat_CS"/>
</dbReference>
<evidence type="ECO:0000313" key="17">
    <source>
        <dbReference type="Proteomes" id="UP000198752"/>
    </source>
</evidence>
<dbReference type="PANTHER" id="PTHR30352:SF5">
    <property type="entry name" value="PYRUVATE FORMATE-LYASE 1-ACTIVATING ENZYME"/>
    <property type="match status" value="1"/>
</dbReference>
<keyword evidence="10 14" id="KW-0560">Oxidoreductase</keyword>
<dbReference type="InterPro" id="IPR040074">
    <property type="entry name" value="BssD/PflA/YjjW"/>
</dbReference>
<evidence type="ECO:0000256" key="4">
    <source>
        <dbReference type="ARBA" id="ARBA00012303"/>
    </source>
</evidence>
<evidence type="ECO:0000256" key="7">
    <source>
        <dbReference type="ARBA" id="ARBA00022490"/>
    </source>
</evidence>
<dbReference type="SFLD" id="SFLDG01118">
    <property type="entry name" value="activating_enzymes__group_2"/>
    <property type="match status" value="1"/>
</dbReference>
<dbReference type="InterPro" id="IPR012838">
    <property type="entry name" value="PFL1_activating"/>
</dbReference>
<dbReference type="OrthoDB" id="9782387at2"/>
<dbReference type="InterPro" id="IPR034457">
    <property type="entry name" value="Organic_radical-activating"/>
</dbReference>
<dbReference type="InterPro" id="IPR013785">
    <property type="entry name" value="Aldolase_TIM"/>
</dbReference>
<dbReference type="GO" id="GO:0043365">
    <property type="term" value="F:[formate-C-acetyltransferase]-activating enzyme activity"/>
    <property type="evidence" value="ECO:0007669"/>
    <property type="project" value="UniProtKB-UniRule"/>
</dbReference>
<comment type="catalytic activity">
    <reaction evidence="13 14">
        <text>glycyl-[formate C-acetyltransferase] + reduced [flavodoxin] + S-adenosyl-L-methionine = glycin-2-yl radical-[formate C-acetyltransferase] + semiquinone [flavodoxin] + 5'-deoxyadenosine + L-methionine + H(+)</text>
        <dbReference type="Rhea" id="RHEA:19225"/>
        <dbReference type="Rhea" id="RHEA-COMP:10622"/>
        <dbReference type="Rhea" id="RHEA-COMP:12190"/>
        <dbReference type="Rhea" id="RHEA-COMP:12191"/>
        <dbReference type="Rhea" id="RHEA-COMP:14480"/>
        <dbReference type="ChEBI" id="CHEBI:15378"/>
        <dbReference type="ChEBI" id="CHEBI:17319"/>
        <dbReference type="ChEBI" id="CHEBI:29947"/>
        <dbReference type="ChEBI" id="CHEBI:32722"/>
        <dbReference type="ChEBI" id="CHEBI:57618"/>
        <dbReference type="ChEBI" id="CHEBI:57844"/>
        <dbReference type="ChEBI" id="CHEBI:59789"/>
        <dbReference type="ChEBI" id="CHEBI:140311"/>
        <dbReference type="EC" id="1.97.1.4"/>
    </reaction>
</comment>
<organism evidence="16 17">
    <name type="scientific">Sporolactobacillus nakayamae</name>
    <dbReference type="NCBI Taxonomy" id="269670"/>
    <lineage>
        <taxon>Bacteria</taxon>
        <taxon>Bacillati</taxon>
        <taxon>Bacillota</taxon>
        <taxon>Bacilli</taxon>
        <taxon>Bacillales</taxon>
        <taxon>Sporolactobacillaceae</taxon>
        <taxon>Sporolactobacillus</taxon>
    </lineage>
</organism>
<keyword evidence="8 14" id="KW-0949">S-adenosyl-L-methionine</keyword>
<gene>
    <name evidence="16" type="ORF">SAMN02982927_03524</name>
</gene>
<evidence type="ECO:0000259" key="15">
    <source>
        <dbReference type="PROSITE" id="PS51918"/>
    </source>
</evidence>
<keyword evidence="12 14" id="KW-0411">Iron-sulfur</keyword>
<comment type="cofactor">
    <cofactor evidence="14">
        <name>[4Fe-4S] cluster</name>
        <dbReference type="ChEBI" id="CHEBI:49883"/>
    </cofactor>
    <text evidence="14">Binds 1 [4Fe-4S] cluster. The cluster is coordinated with 3 cysteines and an exchangeable S-adenosyl-L-methionine.</text>
</comment>
<keyword evidence="16" id="KW-0456">Lyase</keyword>
<evidence type="ECO:0000256" key="1">
    <source>
        <dbReference type="ARBA" id="ARBA00003141"/>
    </source>
</evidence>
<dbReference type="GO" id="GO:0046872">
    <property type="term" value="F:metal ion binding"/>
    <property type="evidence" value="ECO:0007669"/>
    <property type="project" value="UniProtKB-UniRule"/>
</dbReference>
<dbReference type="InterPro" id="IPR012839">
    <property type="entry name" value="Organic_radical_activase"/>
</dbReference>
<dbReference type="AlphaFoldDB" id="A0A1I2WHC2"/>
<feature type="domain" description="Radical SAM core" evidence="15">
    <location>
        <begin position="15"/>
        <end position="245"/>
    </location>
</feature>
<protein>
    <recommendedName>
        <fullName evidence="5 14">Pyruvate formate-lyase-activating enzyme</fullName>
        <ecNumber evidence="4 14">1.97.1.4</ecNumber>
    </recommendedName>
</protein>
<evidence type="ECO:0000256" key="2">
    <source>
        <dbReference type="ARBA" id="ARBA00004496"/>
    </source>
</evidence>
<dbReference type="Gene3D" id="3.20.20.70">
    <property type="entry name" value="Aldolase class I"/>
    <property type="match status" value="1"/>
</dbReference>
<reference evidence="17" key="1">
    <citation type="submission" date="2016-10" db="EMBL/GenBank/DDBJ databases">
        <authorList>
            <person name="Varghese N."/>
            <person name="Submissions S."/>
        </authorList>
    </citation>
    <scope>NUCLEOTIDE SEQUENCE [LARGE SCALE GENOMIC DNA]</scope>
    <source>
        <strain evidence="17">ATCC 700379</strain>
    </source>
</reference>
<dbReference type="PANTHER" id="PTHR30352">
    <property type="entry name" value="PYRUVATE FORMATE-LYASE-ACTIVATING ENZYME"/>
    <property type="match status" value="1"/>
</dbReference>
<evidence type="ECO:0000256" key="3">
    <source>
        <dbReference type="ARBA" id="ARBA00009777"/>
    </source>
</evidence>
<evidence type="ECO:0000256" key="14">
    <source>
        <dbReference type="RuleBase" id="RU362053"/>
    </source>
</evidence>
<dbReference type="STRING" id="269670.SAMN02982927_03524"/>
<name>A0A1I2WHC2_9BACL</name>
<dbReference type="Proteomes" id="UP000198752">
    <property type="component" value="Unassembled WGS sequence"/>
</dbReference>
<comment type="similarity">
    <text evidence="3 14">Belongs to the organic radical-activating enzymes family.</text>
</comment>
<evidence type="ECO:0000256" key="10">
    <source>
        <dbReference type="ARBA" id="ARBA00023002"/>
    </source>
</evidence>
<dbReference type="PROSITE" id="PS51918">
    <property type="entry name" value="RADICAL_SAM"/>
    <property type="match status" value="1"/>
</dbReference>
<dbReference type="InterPro" id="IPR007197">
    <property type="entry name" value="rSAM"/>
</dbReference>
<proteinExistence type="inferred from homology"/>
<dbReference type="EMBL" id="FOOY01000041">
    <property type="protein sequence ID" value="SFG99716.1"/>
    <property type="molecule type" value="Genomic_DNA"/>
</dbReference>
<evidence type="ECO:0000256" key="9">
    <source>
        <dbReference type="ARBA" id="ARBA00022723"/>
    </source>
</evidence>
<keyword evidence="17" id="KW-1185">Reference proteome</keyword>
<dbReference type="SUPFAM" id="SSF102114">
    <property type="entry name" value="Radical SAM enzymes"/>
    <property type="match status" value="1"/>
</dbReference>
<keyword evidence="11 14" id="KW-0408">Iron</keyword>
<dbReference type="GO" id="GO:0005737">
    <property type="term" value="C:cytoplasm"/>
    <property type="evidence" value="ECO:0007669"/>
    <property type="project" value="UniProtKB-SubCell"/>
</dbReference>
<dbReference type="SFLD" id="SFLDS00029">
    <property type="entry name" value="Radical_SAM"/>
    <property type="match status" value="1"/>
</dbReference>
<dbReference type="SFLD" id="SFLDF00278">
    <property type="entry name" value="pyruvate_formate-lyase_activas"/>
    <property type="match status" value="1"/>
</dbReference>
<dbReference type="GO" id="GO:0051539">
    <property type="term" value="F:4 iron, 4 sulfur cluster binding"/>
    <property type="evidence" value="ECO:0007669"/>
    <property type="project" value="UniProtKB-UniRule"/>
</dbReference>
<keyword evidence="9 14" id="KW-0479">Metal-binding</keyword>
<evidence type="ECO:0000256" key="11">
    <source>
        <dbReference type="ARBA" id="ARBA00023004"/>
    </source>
</evidence>
<keyword evidence="6 14" id="KW-0004">4Fe-4S</keyword>
<dbReference type="NCBIfam" id="TIGR02493">
    <property type="entry name" value="PFLA"/>
    <property type="match status" value="1"/>
</dbReference>
<comment type="subcellular location">
    <subcellularLocation>
        <location evidence="2 14">Cytoplasm</location>
    </subcellularLocation>
</comment>
<dbReference type="CDD" id="cd01335">
    <property type="entry name" value="Radical_SAM"/>
    <property type="match status" value="1"/>
</dbReference>
<comment type="function">
    <text evidence="1 14">Activation of pyruvate formate-lyase under anaerobic conditions by generation of an organic free radical, using S-adenosylmethionine and reduced flavodoxin as cosubstrates to produce 5'-deoxy-adenosine.</text>
</comment>
<keyword evidence="16" id="KW-0670">Pyruvate</keyword>
<evidence type="ECO:0000256" key="8">
    <source>
        <dbReference type="ARBA" id="ARBA00022691"/>
    </source>
</evidence>
<dbReference type="SFLD" id="SFLDG01066">
    <property type="entry name" value="organic_radical-activating_enz"/>
    <property type="match status" value="1"/>
</dbReference>
<dbReference type="PROSITE" id="PS01087">
    <property type="entry name" value="RADICAL_ACTIVATING"/>
    <property type="match status" value="1"/>
</dbReference>
<evidence type="ECO:0000313" key="16">
    <source>
        <dbReference type="EMBL" id="SFG99716.1"/>
    </source>
</evidence>
<dbReference type="RefSeq" id="WP_093674828.1">
    <property type="nucleotide sequence ID" value="NZ_FOOY01000041.1"/>
</dbReference>
<dbReference type="InterPro" id="IPR058240">
    <property type="entry name" value="rSAM_sf"/>
</dbReference>
<evidence type="ECO:0000256" key="5">
    <source>
        <dbReference type="ARBA" id="ARBA00021356"/>
    </source>
</evidence>
<dbReference type="Pfam" id="PF04055">
    <property type="entry name" value="Radical_SAM"/>
    <property type="match status" value="1"/>
</dbReference>
<accession>A0A1I2WHC2</accession>
<dbReference type="InterPro" id="IPR034465">
    <property type="entry name" value="Pyruvate_for-lyase_activase"/>
</dbReference>
<dbReference type="GO" id="GO:0016829">
    <property type="term" value="F:lyase activity"/>
    <property type="evidence" value="ECO:0007669"/>
    <property type="project" value="UniProtKB-KW"/>
</dbReference>
<dbReference type="EC" id="1.97.1.4" evidence="4 14"/>